<dbReference type="InterPro" id="IPR003439">
    <property type="entry name" value="ABC_transporter-like_ATP-bd"/>
</dbReference>
<evidence type="ECO:0000256" key="1">
    <source>
        <dbReference type="ARBA" id="ARBA00005417"/>
    </source>
</evidence>
<dbReference type="Pfam" id="PF00005">
    <property type="entry name" value="ABC_tran"/>
    <property type="match status" value="1"/>
</dbReference>
<evidence type="ECO:0000313" key="14">
    <source>
        <dbReference type="Proteomes" id="UP000287439"/>
    </source>
</evidence>
<dbReference type="Proteomes" id="UP000286734">
    <property type="component" value="Unassembled WGS sequence"/>
</dbReference>
<dbReference type="GO" id="GO:0016887">
    <property type="term" value="F:ATP hydrolysis activity"/>
    <property type="evidence" value="ECO:0007669"/>
    <property type="project" value="InterPro"/>
</dbReference>
<proteinExistence type="inferred from homology"/>
<dbReference type="InterPro" id="IPR015856">
    <property type="entry name" value="ABC_transpr_CbiO/EcfA_su"/>
</dbReference>
<keyword evidence="4 6" id="KW-0067">ATP-binding</keyword>
<organism evidence="6 12">
    <name type="scientific">Thermus scotoductus</name>
    <dbReference type="NCBI Taxonomy" id="37636"/>
    <lineage>
        <taxon>Bacteria</taxon>
        <taxon>Thermotogati</taxon>
        <taxon>Deinococcota</taxon>
        <taxon>Deinococci</taxon>
        <taxon>Thermales</taxon>
        <taxon>Thermaceae</taxon>
        <taxon>Thermus</taxon>
    </lineage>
</organism>
<evidence type="ECO:0000313" key="10">
    <source>
        <dbReference type="EMBL" id="RTI14210.1"/>
    </source>
</evidence>
<evidence type="ECO:0000313" key="7">
    <source>
        <dbReference type="EMBL" id="RTH19989.1"/>
    </source>
</evidence>
<dbReference type="InterPro" id="IPR003593">
    <property type="entry name" value="AAA+_ATPase"/>
</dbReference>
<dbReference type="InterPro" id="IPR050763">
    <property type="entry name" value="ABC_transporter_ATP-binding"/>
</dbReference>
<reference evidence="12 13" key="1">
    <citation type="journal article" date="2019" name="Extremophiles">
        <title>Biogeography of thermophiles and predominance of Thermus scotoductus in domestic water heaters.</title>
        <authorList>
            <person name="Wilpiszeski R.L."/>
            <person name="Zhang Z."/>
            <person name="House C.H."/>
        </authorList>
    </citation>
    <scope>NUCLEOTIDE SEQUENCE [LARGE SCALE GENOMIC DNA]</scope>
    <source>
        <strain evidence="10 16">10_S10</strain>
        <strain evidence="11 13">14_S14</strain>
        <strain evidence="9 17">16_S16</strain>
        <strain evidence="8 15">24_S24</strain>
        <strain evidence="7 14">28_S28</strain>
        <strain evidence="6 12">34_S34</strain>
    </source>
</reference>
<evidence type="ECO:0000313" key="15">
    <source>
        <dbReference type="Proteomes" id="UP000288051"/>
    </source>
</evidence>
<dbReference type="AlphaFoldDB" id="A0A348XRP2"/>
<evidence type="ECO:0000313" key="13">
    <source>
        <dbReference type="Proteomes" id="UP000287155"/>
    </source>
</evidence>
<dbReference type="Proteomes" id="UP000288073">
    <property type="component" value="Unassembled WGS sequence"/>
</dbReference>
<dbReference type="GO" id="GO:0005524">
    <property type="term" value="F:ATP binding"/>
    <property type="evidence" value="ECO:0007669"/>
    <property type="project" value="UniProtKB-KW"/>
</dbReference>
<dbReference type="EMBL" id="PELZ01000440">
    <property type="protein sequence ID" value="RTH32602.1"/>
    <property type="molecule type" value="Genomic_DNA"/>
</dbReference>
<dbReference type="GO" id="GO:0016020">
    <property type="term" value="C:membrane"/>
    <property type="evidence" value="ECO:0007669"/>
    <property type="project" value="InterPro"/>
</dbReference>
<dbReference type="PROSITE" id="PS50893">
    <property type="entry name" value="ABC_TRANSPORTER_2"/>
    <property type="match status" value="1"/>
</dbReference>
<dbReference type="Gene3D" id="3.40.50.300">
    <property type="entry name" value="P-loop containing nucleotide triphosphate hydrolases"/>
    <property type="match status" value="1"/>
</dbReference>
<dbReference type="EMBL" id="PEMN01000366">
    <property type="protein sequence ID" value="RTI14210.1"/>
    <property type="molecule type" value="Genomic_DNA"/>
</dbReference>
<dbReference type="InterPro" id="IPR027417">
    <property type="entry name" value="P-loop_NTPase"/>
</dbReference>
<name>A0A348XRP2_THESC</name>
<evidence type="ECO:0000313" key="17">
    <source>
        <dbReference type="Proteomes" id="UP000288347"/>
    </source>
</evidence>
<dbReference type="CDD" id="cd03225">
    <property type="entry name" value="ABC_cobalt_CbiO_domain1"/>
    <property type="match status" value="1"/>
</dbReference>
<evidence type="ECO:0000313" key="12">
    <source>
        <dbReference type="Proteomes" id="UP000286734"/>
    </source>
</evidence>
<evidence type="ECO:0000313" key="6">
    <source>
        <dbReference type="EMBL" id="RTH05916.1"/>
    </source>
</evidence>
<dbReference type="Proteomes" id="UP000287155">
    <property type="component" value="Unassembled WGS sequence"/>
</dbReference>
<evidence type="ECO:0000256" key="2">
    <source>
        <dbReference type="ARBA" id="ARBA00022448"/>
    </source>
</evidence>
<evidence type="ECO:0000313" key="8">
    <source>
        <dbReference type="EMBL" id="RTH32602.1"/>
    </source>
</evidence>
<evidence type="ECO:0000313" key="11">
    <source>
        <dbReference type="EMBL" id="RTI16856.1"/>
    </source>
</evidence>
<dbReference type="Proteomes" id="UP000287439">
    <property type="component" value="Unassembled WGS sequence"/>
</dbReference>
<dbReference type="GO" id="GO:0055085">
    <property type="term" value="P:transmembrane transport"/>
    <property type="evidence" value="ECO:0007669"/>
    <property type="project" value="InterPro"/>
</dbReference>
<evidence type="ECO:0000313" key="9">
    <source>
        <dbReference type="EMBL" id="RTH97043.1"/>
    </source>
</evidence>
<dbReference type="SUPFAM" id="SSF52540">
    <property type="entry name" value="P-loop containing nucleoside triphosphate hydrolases"/>
    <property type="match status" value="1"/>
</dbReference>
<sequence length="262" mass="29010">MSTVRRFRRISTTRLRAVAVSSTKGQPYVVEAKGVVKTYPGGTPALRGVDFFLRTGERVVLLGPNGAGKTTLVKIIAGLVEPDAGELKVFGSRPTPGKRRWLSFLFEEAENLYGYLTAWENLLFYGRLAGVPERTIREKGLELLSAFGLGEARDRLAQNLSRGQKQRLALASTLIQEAAAYVLDEPTLGLDLQSQNDLIARIKELPTVLITTHDPVLAWEVADRFIVLKGGEVREIAVRSDLAAKGVHDPETLRNWLLEVYR</sequence>
<accession>A0A348XRP2</accession>
<dbReference type="PANTHER" id="PTHR42711">
    <property type="entry name" value="ABC TRANSPORTER ATP-BINDING PROTEIN"/>
    <property type="match status" value="1"/>
</dbReference>
<comment type="caution">
    <text evidence="6">The sequence shown here is derived from an EMBL/GenBank/DDBJ whole genome shotgun (WGS) entry which is preliminary data.</text>
</comment>
<keyword evidence="2" id="KW-0813">Transport</keyword>
<dbReference type="EMBL" id="PEMH01000385">
    <property type="protein sequence ID" value="RTH97043.1"/>
    <property type="molecule type" value="Genomic_DNA"/>
</dbReference>
<protein>
    <submittedName>
        <fullName evidence="6">ABC transporter ATP-binding protein</fullName>
    </submittedName>
</protein>
<dbReference type="EMBL" id="PELV01000073">
    <property type="protein sequence ID" value="RTH19989.1"/>
    <property type="molecule type" value="Genomic_DNA"/>
</dbReference>
<evidence type="ECO:0000259" key="5">
    <source>
        <dbReference type="PROSITE" id="PS50893"/>
    </source>
</evidence>
<comment type="similarity">
    <text evidence="1">Belongs to the ABC transporter superfamily.</text>
</comment>
<evidence type="ECO:0000256" key="4">
    <source>
        <dbReference type="ARBA" id="ARBA00022840"/>
    </source>
</evidence>
<keyword evidence="3" id="KW-0547">Nucleotide-binding</keyword>
<dbReference type="PANTHER" id="PTHR42711:SF5">
    <property type="entry name" value="ABC TRANSPORTER ATP-BINDING PROTEIN NATA"/>
    <property type="match status" value="1"/>
</dbReference>
<dbReference type="EMBL" id="PELP01000095">
    <property type="protein sequence ID" value="RTH05916.1"/>
    <property type="molecule type" value="Genomic_DNA"/>
</dbReference>
<evidence type="ECO:0000313" key="16">
    <source>
        <dbReference type="Proteomes" id="UP000288073"/>
    </source>
</evidence>
<gene>
    <name evidence="10" type="ORF">CSW23_11465</name>
    <name evidence="11" type="ORF">CSW27_02930</name>
    <name evidence="9" type="ORF">CSW29_12130</name>
    <name evidence="8" type="ORF">CSW37_11420</name>
    <name evidence="7" type="ORF">CSW41_03060</name>
    <name evidence="6" type="ORF">CSW47_04230</name>
</gene>
<dbReference type="SMART" id="SM00382">
    <property type="entry name" value="AAA"/>
    <property type="match status" value="1"/>
</dbReference>
<evidence type="ECO:0000256" key="3">
    <source>
        <dbReference type="ARBA" id="ARBA00022741"/>
    </source>
</evidence>
<dbReference type="EMBL" id="PEMJ01000064">
    <property type="protein sequence ID" value="RTI16856.1"/>
    <property type="molecule type" value="Genomic_DNA"/>
</dbReference>
<feature type="domain" description="ABC transporter" evidence="5">
    <location>
        <begin position="30"/>
        <end position="255"/>
    </location>
</feature>
<dbReference type="Proteomes" id="UP000288051">
    <property type="component" value="Unassembled WGS sequence"/>
</dbReference>
<dbReference type="Proteomes" id="UP000288347">
    <property type="component" value="Unassembled WGS sequence"/>
</dbReference>